<dbReference type="PIRSF" id="PIRSF000641">
    <property type="entry name" value="SRK"/>
    <property type="match status" value="1"/>
</dbReference>
<dbReference type="Gene3D" id="1.10.510.10">
    <property type="entry name" value="Transferase(Phosphotransferase) domain 1"/>
    <property type="match status" value="1"/>
</dbReference>
<comment type="catalytic activity">
    <reaction evidence="13 15">
        <text>L-threonyl-[protein] + ATP = O-phospho-L-threonyl-[protein] + ADP + H(+)</text>
        <dbReference type="Rhea" id="RHEA:46608"/>
        <dbReference type="Rhea" id="RHEA-COMP:11060"/>
        <dbReference type="Rhea" id="RHEA-COMP:11605"/>
        <dbReference type="ChEBI" id="CHEBI:15378"/>
        <dbReference type="ChEBI" id="CHEBI:30013"/>
        <dbReference type="ChEBI" id="CHEBI:30616"/>
        <dbReference type="ChEBI" id="CHEBI:61977"/>
        <dbReference type="ChEBI" id="CHEBI:456216"/>
        <dbReference type="EC" id="2.7.11.1"/>
    </reaction>
</comment>
<dbReference type="InParanoid" id="A0A7N2R8U4"/>
<evidence type="ECO:0000259" key="22">
    <source>
        <dbReference type="PROSITE" id="PS50948"/>
    </source>
</evidence>
<dbReference type="EnsemblPlants" id="QL08p016960:mrna">
    <property type="protein sequence ID" value="QL08p016960:mrna"/>
    <property type="gene ID" value="QL08p016960"/>
</dbReference>
<comment type="caution">
    <text evidence="16">Lacks conserved residue(s) required for the propagation of feature annotation.</text>
</comment>
<dbReference type="InterPro" id="IPR021820">
    <property type="entry name" value="S-locus_recpt_kinase_C"/>
</dbReference>
<evidence type="ECO:0000256" key="6">
    <source>
        <dbReference type="ARBA" id="ARBA00022741"/>
    </source>
</evidence>
<dbReference type="Pfam" id="PF08276">
    <property type="entry name" value="PAN_2"/>
    <property type="match status" value="1"/>
</dbReference>
<keyword evidence="5 18" id="KW-0732">Signal</keyword>
<dbReference type="InterPro" id="IPR008271">
    <property type="entry name" value="Ser/Thr_kinase_AS"/>
</dbReference>
<dbReference type="Gene3D" id="2.90.10.10">
    <property type="entry name" value="Bulb-type lectin domain"/>
    <property type="match status" value="1"/>
</dbReference>
<dbReference type="Gene3D" id="3.30.200.20">
    <property type="entry name" value="Phosphorylase Kinase, domain 1"/>
    <property type="match status" value="1"/>
</dbReference>
<dbReference type="EC" id="2.7.11.1" evidence="15"/>
<keyword evidence="9 17" id="KW-1133">Transmembrane helix</keyword>
<evidence type="ECO:0000313" key="24">
    <source>
        <dbReference type="Proteomes" id="UP000594261"/>
    </source>
</evidence>
<feature type="domain" description="EGF-like" evidence="20">
    <location>
        <begin position="286"/>
        <end position="322"/>
    </location>
</feature>
<feature type="chain" id="PRO_5029891759" description="Receptor-like serine/threonine-protein kinase" evidence="18">
    <location>
        <begin position="24"/>
        <end position="837"/>
    </location>
</feature>
<dbReference type="SMART" id="SM00108">
    <property type="entry name" value="B_lectin"/>
    <property type="match status" value="1"/>
</dbReference>
<dbReference type="OMA" id="ENMEANW"/>
<dbReference type="FunFam" id="1.10.510.10:FF:000060">
    <property type="entry name" value="G-type lectin S-receptor-like serine/threonine-protein kinase"/>
    <property type="match status" value="1"/>
</dbReference>
<dbReference type="PROSITE" id="PS50011">
    <property type="entry name" value="PROTEIN_KINASE_DOM"/>
    <property type="match status" value="1"/>
</dbReference>
<keyword evidence="8 15" id="KW-0067">ATP-binding</keyword>
<evidence type="ECO:0000256" key="10">
    <source>
        <dbReference type="ARBA" id="ARBA00023136"/>
    </source>
</evidence>
<dbReference type="PROSITE" id="PS50948">
    <property type="entry name" value="PAN"/>
    <property type="match status" value="1"/>
</dbReference>
<dbReference type="FunFam" id="2.90.10.10:FF:000001">
    <property type="entry name" value="G-type lectin S-receptor-like serine/threonine-protein kinase"/>
    <property type="match status" value="1"/>
</dbReference>
<dbReference type="InterPro" id="IPR000858">
    <property type="entry name" value="S_locus_glycoprot_dom"/>
</dbReference>
<dbReference type="RefSeq" id="XP_030930722.1">
    <property type="nucleotide sequence ID" value="XM_031074862.1"/>
</dbReference>
<evidence type="ECO:0000259" key="21">
    <source>
        <dbReference type="PROSITE" id="PS50927"/>
    </source>
</evidence>
<accession>A0A7N2R8U4</accession>
<dbReference type="PANTHER" id="PTHR32444:SF234">
    <property type="entry name" value="RECEPTOR-LIKE SERINE_THREONINE-PROTEIN KINASE"/>
    <property type="match status" value="1"/>
</dbReference>
<dbReference type="InterPro" id="IPR001245">
    <property type="entry name" value="Ser-Thr/Tyr_kinase_cat_dom"/>
</dbReference>
<evidence type="ECO:0000256" key="5">
    <source>
        <dbReference type="ARBA" id="ARBA00022729"/>
    </source>
</evidence>
<keyword evidence="12" id="KW-0325">Glycoprotein</keyword>
<dbReference type="PROSITE" id="PS50927">
    <property type="entry name" value="BULB_LECTIN"/>
    <property type="match status" value="1"/>
</dbReference>
<sequence length="837" mass="94685">MDIFVFVVLISNLLLFFFAFSDAADSITKSQFLSDIDNTTLVSKDGGFVLGFFSPGNSSNRYLGIWYNKIPVKTVVWVANRLNPINDSSGMLILNSSGSLVLLSQNTSITRLANSTKEAGSPVVELLDSGNLVLREENEGNPERYLWQSFDYPSDTWLPGMKLGWDLRIGLNRHLSSWKSSDDPSPGELSWGIELHNYPQFVMKNGSQKCFRSGPWNGLFFSGMPELQTTRDYSFTFVYNKDEVQFTFDMAQSSAIITRIVMNQSQYEVYTWVEEKKEWSMLLYLPKDKCDSYNLCGAYGNCIMGESPVCQCVEGFKPKSLQTWNPEEWHKGCERSKKLSCHDKDKIAFVKFVGLKSPDTKDSWVEESMDFEECRDKCLNNCSCTAYTYSNIRYGISGCAMWFGDLFDIRQIADDNSMDVDSQNVYIRMSASEKEVKNKQKMKVIMIVVVAIAVVFGVLLIPYYICKRSNFRGEDLISFDFSDRAIQRGLINKKWTGKGRNKEMELPLFSFSSVSIATNYFSASNKLGEGGFGPVYKGSLLNEQSIAVKRLSRKSGQGWEELKNEAMLIAKLQHKNLVKLLGCCIERNEKILIYEYLPNKSLDYFLFDPIRYGIIDWATRTHIIEGIVQGLLYLHQYSRLQIIHRDLKASNILLDKDMNPKISDFGLAKIFCGNGSQATNRIMGTYGYMSPEYAMEGLFSIKSDIFSFGVLLLEILSGKKNTGFYQSGSINLIGYAWDLWKSNKSLELMDPILGDTPPANVLLRYINIAFLCVQENAADRPTISDVISMFNKEPALLPSPKKPAFSFARGIEDLGSSKKKLEICSVNDVTASILEAR</sequence>
<evidence type="ECO:0000256" key="12">
    <source>
        <dbReference type="ARBA" id="ARBA00023180"/>
    </source>
</evidence>
<dbReference type="KEGG" id="qlo:115956508"/>
<dbReference type="EMBL" id="LRBV02000008">
    <property type="status" value="NOT_ANNOTATED_CDS"/>
    <property type="molecule type" value="Genomic_DNA"/>
</dbReference>
<dbReference type="SUPFAM" id="SSF56112">
    <property type="entry name" value="Protein kinase-like (PK-like)"/>
    <property type="match status" value="1"/>
</dbReference>
<dbReference type="GO" id="GO:0005524">
    <property type="term" value="F:ATP binding"/>
    <property type="evidence" value="ECO:0007669"/>
    <property type="project" value="UniProtKB-KW"/>
</dbReference>
<organism evidence="23 24">
    <name type="scientific">Quercus lobata</name>
    <name type="common">Valley oak</name>
    <dbReference type="NCBI Taxonomy" id="97700"/>
    <lineage>
        <taxon>Eukaryota</taxon>
        <taxon>Viridiplantae</taxon>
        <taxon>Streptophyta</taxon>
        <taxon>Embryophyta</taxon>
        <taxon>Tracheophyta</taxon>
        <taxon>Spermatophyta</taxon>
        <taxon>Magnoliopsida</taxon>
        <taxon>eudicotyledons</taxon>
        <taxon>Gunneridae</taxon>
        <taxon>Pentapetalae</taxon>
        <taxon>rosids</taxon>
        <taxon>fabids</taxon>
        <taxon>Fagales</taxon>
        <taxon>Fagaceae</taxon>
        <taxon>Quercus</taxon>
    </lineage>
</organism>
<feature type="domain" description="Apple" evidence="22">
    <location>
        <begin position="341"/>
        <end position="425"/>
    </location>
</feature>
<dbReference type="OrthoDB" id="1910371at2759"/>
<dbReference type="GO" id="GO:0004674">
    <property type="term" value="F:protein serine/threonine kinase activity"/>
    <property type="evidence" value="ECO:0007669"/>
    <property type="project" value="UniProtKB-KW"/>
</dbReference>
<dbReference type="Pfam" id="PF01453">
    <property type="entry name" value="B_lectin"/>
    <property type="match status" value="1"/>
</dbReference>
<comment type="catalytic activity">
    <reaction evidence="14 15">
        <text>L-seryl-[protein] + ATP = O-phospho-L-seryl-[protein] + ADP + H(+)</text>
        <dbReference type="Rhea" id="RHEA:17989"/>
        <dbReference type="Rhea" id="RHEA-COMP:9863"/>
        <dbReference type="Rhea" id="RHEA-COMP:11604"/>
        <dbReference type="ChEBI" id="CHEBI:15378"/>
        <dbReference type="ChEBI" id="CHEBI:29999"/>
        <dbReference type="ChEBI" id="CHEBI:30616"/>
        <dbReference type="ChEBI" id="CHEBI:83421"/>
        <dbReference type="ChEBI" id="CHEBI:456216"/>
        <dbReference type="EC" id="2.7.11.1"/>
    </reaction>
</comment>
<dbReference type="InterPro" id="IPR011009">
    <property type="entry name" value="Kinase-like_dom_sf"/>
</dbReference>
<name>A0A7N2R8U4_QUELO</name>
<keyword evidence="4 17" id="KW-0812">Transmembrane</keyword>
<dbReference type="CDD" id="cd01098">
    <property type="entry name" value="PAN_AP_plant"/>
    <property type="match status" value="1"/>
</dbReference>
<dbReference type="SMART" id="SM00220">
    <property type="entry name" value="S_TKc"/>
    <property type="match status" value="1"/>
</dbReference>
<reference evidence="23" key="2">
    <citation type="submission" date="2021-01" db="UniProtKB">
        <authorList>
            <consortium name="EnsemblPlants"/>
        </authorList>
    </citation>
    <scope>IDENTIFICATION</scope>
</reference>
<dbReference type="Pfam" id="PF11883">
    <property type="entry name" value="DUF3403"/>
    <property type="match status" value="1"/>
</dbReference>
<keyword evidence="10 17" id="KW-0472">Membrane</keyword>
<keyword evidence="3 15" id="KW-0808">Transferase</keyword>
<evidence type="ECO:0000256" key="15">
    <source>
        <dbReference type="PIRNR" id="PIRNR000641"/>
    </source>
</evidence>
<evidence type="ECO:0000259" key="19">
    <source>
        <dbReference type="PROSITE" id="PS50011"/>
    </source>
</evidence>
<evidence type="ECO:0000256" key="16">
    <source>
        <dbReference type="PROSITE-ProRule" id="PRU00076"/>
    </source>
</evidence>
<dbReference type="CDD" id="cd00028">
    <property type="entry name" value="B_lectin"/>
    <property type="match status" value="1"/>
</dbReference>
<reference evidence="23 24" key="1">
    <citation type="journal article" date="2016" name="G3 (Bethesda)">
        <title>First Draft Assembly and Annotation of the Genome of a California Endemic Oak Quercus lobata Nee (Fagaceae).</title>
        <authorList>
            <person name="Sork V.L."/>
            <person name="Fitz-Gibbon S.T."/>
            <person name="Puiu D."/>
            <person name="Crepeau M."/>
            <person name="Gugger P.F."/>
            <person name="Sherman R."/>
            <person name="Stevens K."/>
            <person name="Langley C.H."/>
            <person name="Pellegrini M."/>
            <person name="Salzberg S.L."/>
        </authorList>
    </citation>
    <scope>NUCLEOTIDE SEQUENCE [LARGE SCALE GENOMIC DNA]</scope>
    <source>
        <strain evidence="23 24">cv. SW786</strain>
    </source>
</reference>
<dbReference type="InterPro" id="IPR003609">
    <property type="entry name" value="Pan_app"/>
</dbReference>
<dbReference type="SUPFAM" id="SSF51110">
    <property type="entry name" value="alpha-D-mannose-specific plant lectins"/>
    <property type="match status" value="1"/>
</dbReference>
<comment type="similarity">
    <text evidence="15">Belongs to the protein kinase superfamily. Ser/Thr protein kinase family.</text>
</comment>
<dbReference type="FunFam" id="3.30.200.20:FF:000951">
    <property type="entry name" value="Uncharacterized protein"/>
    <property type="match status" value="1"/>
</dbReference>
<gene>
    <name evidence="23" type="primary">LOC115956508</name>
</gene>
<dbReference type="InterPro" id="IPR036426">
    <property type="entry name" value="Bulb-type_lectin_dom_sf"/>
</dbReference>
<evidence type="ECO:0000256" key="7">
    <source>
        <dbReference type="ARBA" id="ARBA00022777"/>
    </source>
</evidence>
<evidence type="ECO:0000313" key="23">
    <source>
        <dbReference type="EnsemblPlants" id="QL08p016960:mrna"/>
    </source>
</evidence>
<feature type="signal peptide" evidence="18">
    <location>
        <begin position="1"/>
        <end position="23"/>
    </location>
</feature>
<proteinExistence type="inferred from homology"/>
<protein>
    <recommendedName>
        <fullName evidence="15">Receptor-like serine/threonine-protein kinase</fullName>
        <ecNumber evidence="15">2.7.11.1</ecNumber>
    </recommendedName>
</protein>
<dbReference type="Gramene" id="QL08p016960:mrna">
    <property type="protein sequence ID" value="QL08p016960:mrna"/>
    <property type="gene ID" value="QL08p016960"/>
</dbReference>
<dbReference type="Pfam" id="PF00954">
    <property type="entry name" value="S_locus_glycop"/>
    <property type="match status" value="1"/>
</dbReference>
<evidence type="ECO:0000256" key="14">
    <source>
        <dbReference type="ARBA" id="ARBA00048679"/>
    </source>
</evidence>
<dbReference type="GO" id="GO:0016020">
    <property type="term" value="C:membrane"/>
    <property type="evidence" value="ECO:0007669"/>
    <property type="project" value="UniProtKB-SubCell"/>
</dbReference>
<evidence type="ECO:0000256" key="4">
    <source>
        <dbReference type="ARBA" id="ARBA00022692"/>
    </source>
</evidence>
<keyword evidence="2 15" id="KW-0723">Serine/threonine-protein kinase</keyword>
<feature type="transmembrane region" description="Helical" evidence="17">
    <location>
        <begin position="444"/>
        <end position="465"/>
    </location>
</feature>
<comment type="subcellular location">
    <subcellularLocation>
        <location evidence="1">Membrane</location>
        <topology evidence="1">Single-pass type I membrane protein</topology>
    </subcellularLocation>
</comment>
<dbReference type="SMART" id="SM00473">
    <property type="entry name" value="PAN_AP"/>
    <property type="match status" value="1"/>
</dbReference>
<keyword evidence="16" id="KW-0245">EGF-like domain</keyword>
<evidence type="ECO:0000256" key="1">
    <source>
        <dbReference type="ARBA" id="ARBA00004479"/>
    </source>
</evidence>
<feature type="domain" description="Protein kinase" evidence="19">
    <location>
        <begin position="521"/>
        <end position="796"/>
    </location>
</feature>
<evidence type="ECO:0000256" key="3">
    <source>
        <dbReference type="ARBA" id="ARBA00022679"/>
    </source>
</evidence>
<evidence type="ECO:0000256" key="11">
    <source>
        <dbReference type="ARBA" id="ARBA00023157"/>
    </source>
</evidence>
<evidence type="ECO:0000256" key="9">
    <source>
        <dbReference type="ARBA" id="ARBA00022989"/>
    </source>
</evidence>
<keyword evidence="24" id="KW-1185">Reference proteome</keyword>
<dbReference type="GeneID" id="115956508"/>
<dbReference type="InterPro" id="IPR024171">
    <property type="entry name" value="SRK-like_kinase"/>
</dbReference>
<evidence type="ECO:0000256" key="8">
    <source>
        <dbReference type="ARBA" id="ARBA00022840"/>
    </source>
</evidence>
<evidence type="ECO:0000259" key="20">
    <source>
        <dbReference type="PROSITE" id="PS50026"/>
    </source>
</evidence>
<evidence type="ECO:0000256" key="13">
    <source>
        <dbReference type="ARBA" id="ARBA00047899"/>
    </source>
</evidence>
<dbReference type="Pfam" id="PF07714">
    <property type="entry name" value="PK_Tyr_Ser-Thr"/>
    <property type="match status" value="1"/>
</dbReference>
<evidence type="ECO:0000256" key="2">
    <source>
        <dbReference type="ARBA" id="ARBA00022527"/>
    </source>
</evidence>
<evidence type="ECO:0000256" key="17">
    <source>
        <dbReference type="SAM" id="Phobius"/>
    </source>
</evidence>
<dbReference type="Proteomes" id="UP000594261">
    <property type="component" value="Chromosome 8"/>
</dbReference>
<keyword evidence="11" id="KW-1015">Disulfide bond</keyword>
<feature type="domain" description="Bulb-type lectin" evidence="21">
    <location>
        <begin position="24"/>
        <end position="147"/>
    </location>
</feature>
<dbReference type="PANTHER" id="PTHR32444">
    <property type="entry name" value="BULB-TYPE LECTIN DOMAIN-CONTAINING PROTEIN"/>
    <property type="match status" value="1"/>
</dbReference>
<dbReference type="GO" id="GO:0048544">
    <property type="term" value="P:recognition of pollen"/>
    <property type="evidence" value="ECO:0007669"/>
    <property type="project" value="InterPro"/>
</dbReference>
<keyword evidence="6 15" id="KW-0547">Nucleotide-binding</keyword>
<dbReference type="InterPro" id="IPR001480">
    <property type="entry name" value="Bulb-type_lectin_dom"/>
</dbReference>
<dbReference type="InterPro" id="IPR000742">
    <property type="entry name" value="EGF"/>
</dbReference>
<dbReference type="PROSITE" id="PS50026">
    <property type="entry name" value="EGF_3"/>
    <property type="match status" value="1"/>
</dbReference>
<evidence type="ECO:0000256" key="18">
    <source>
        <dbReference type="SAM" id="SignalP"/>
    </source>
</evidence>
<keyword evidence="7 15" id="KW-0418">Kinase</keyword>
<dbReference type="AlphaFoldDB" id="A0A7N2R8U4"/>
<dbReference type="PROSITE" id="PS00108">
    <property type="entry name" value="PROTEIN_KINASE_ST"/>
    <property type="match status" value="1"/>
</dbReference>
<dbReference type="InterPro" id="IPR000719">
    <property type="entry name" value="Prot_kinase_dom"/>
</dbReference>